<feature type="region of interest" description="Disordered" evidence="1">
    <location>
        <begin position="356"/>
        <end position="399"/>
    </location>
</feature>
<dbReference type="Proteomes" id="UP000800035">
    <property type="component" value="Unassembled WGS sequence"/>
</dbReference>
<feature type="region of interest" description="Disordered" evidence="1">
    <location>
        <begin position="127"/>
        <end position="153"/>
    </location>
</feature>
<gene>
    <name evidence="2" type="ORF">CC80DRAFT_404224</name>
</gene>
<feature type="compositionally biased region" description="Polar residues" evidence="1">
    <location>
        <begin position="316"/>
        <end position="325"/>
    </location>
</feature>
<organism evidence="2 3">
    <name type="scientific">Byssothecium circinans</name>
    <dbReference type="NCBI Taxonomy" id="147558"/>
    <lineage>
        <taxon>Eukaryota</taxon>
        <taxon>Fungi</taxon>
        <taxon>Dikarya</taxon>
        <taxon>Ascomycota</taxon>
        <taxon>Pezizomycotina</taxon>
        <taxon>Dothideomycetes</taxon>
        <taxon>Pleosporomycetidae</taxon>
        <taxon>Pleosporales</taxon>
        <taxon>Massarineae</taxon>
        <taxon>Massarinaceae</taxon>
        <taxon>Byssothecium</taxon>
    </lineage>
</organism>
<proteinExistence type="predicted"/>
<evidence type="ECO:0000256" key="1">
    <source>
        <dbReference type="SAM" id="MobiDB-lite"/>
    </source>
</evidence>
<evidence type="ECO:0000313" key="3">
    <source>
        <dbReference type="Proteomes" id="UP000800035"/>
    </source>
</evidence>
<sequence>MKVGAVDIDVAVLADTLKARAAVKRARVPSCTHISMERVYLGEEGHCAVCGRLPAMGFLYQCRQDSDRVEPGEKNDEWPKSDLRCELELIGLSESVIVSAEEGKYTDEQLEKLKILKRALNQAVADATQGTEANQAAEKLAAAEESPSNNDGALNSIVEEEKALTRCSFRACHTCRPHLSQRIYLSFDAVYGNEIPPLADWEISTLTIKSAEVARTIGLRKPVPPPTPLELSPLSTDMIYSTNPPSSECSVVTFRTTQSDIDNLASKSRHRRRFYKLGYQSSGELARDLSRLRMFSRDGLKTAFQGIFRQSRESSSEGSNITLPLSRTGMARDVNGGSSMGEFDIGALRRVRRQKERNDLRNGISGGFEDVSLPPSAHQQRQGHVAESEEGSTSTRDSDFTVYSCISEGSEVEVDGGVALTEEAVETHTPDILSLSQTPAQVIGVEMDEMGLASIMTQV</sequence>
<protein>
    <submittedName>
        <fullName evidence="2">Uncharacterized protein</fullName>
    </submittedName>
</protein>
<dbReference type="EMBL" id="ML976982">
    <property type="protein sequence ID" value="KAF1960979.1"/>
    <property type="molecule type" value="Genomic_DNA"/>
</dbReference>
<feature type="region of interest" description="Disordered" evidence="1">
    <location>
        <begin position="311"/>
        <end position="337"/>
    </location>
</feature>
<accession>A0A6A5UAL0</accession>
<evidence type="ECO:0000313" key="2">
    <source>
        <dbReference type="EMBL" id="KAF1960979.1"/>
    </source>
</evidence>
<dbReference type="OrthoDB" id="4776522at2759"/>
<feature type="compositionally biased region" description="Low complexity" evidence="1">
    <location>
        <begin position="132"/>
        <end position="145"/>
    </location>
</feature>
<dbReference type="AlphaFoldDB" id="A0A6A5UAL0"/>
<keyword evidence="3" id="KW-1185">Reference proteome</keyword>
<reference evidence="2" key="1">
    <citation type="journal article" date="2020" name="Stud. Mycol.">
        <title>101 Dothideomycetes genomes: a test case for predicting lifestyles and emergence of pathogens.</title>
        <authorList>
            <person name="Haridas S."/>
            <person name="Albert R."/>
            <person name="Binder M."/>
            <person name="Bloem J."/>
            <person name="Labutti K."/>
            <person name="Salamov A."/>
            <person name="Andreopoulos B."/>
            <person name="Baker S."/>
            <person name="Barry K."/>
            <person name="Bills G."/>
            <person name="Bluhm B."/>
            <person name="Cannon C."/>
            <person name="Castanera R."/>
            <person name="Culley D."/>
            <person name="Daum C."/>
            <person name="Ezra D."/>
            <person name="Gonzalez J."/>
            <person name="Henrissat B."/>
            <person name="Kuo A."/>
            <person name="Liang C."/>
            <person name="Lipzen A."/>
            <person name="Lutzoni F."/>
            <person name="Magnuson J."/>
            <person name="Mondo S."/>
            <person name="Nolan M."/>
            <person name="Ohm R."/>
            <person name="Pangilinan J."/>
            <person name="Park H.-J."/>
            <person name="Ramirez L."/>
            <person name="Alfaro M."/>
            <person name="Sun H."/>
            <person name="Tritt A."/>
            <person name="Yoshinaga Y."/>
            <person name="Zwiers L.-H."/>
            <person name="Turgeon B."/>
            <person name="Goodwin S."/>
            <person name="Spatafora J."/>
            <person name="Crous P."/>
            <person name="Grigoriev I."/>
        </authorList>
    </citation>
    <scope>NUCLEOTIDE SEQUENCE</scope>
    <source>
        <strain evidence="2">CBS 675.92</strain>
    </source>
</reference>
<name>A0A6A5UAL0_9PLEO</name>